<dbReference type="Proteomes" id="UP000308092">
    <property type="component" value="Unassembled WGS sequence"/>
</dbReference>
<proteinExistence type="predicted"/>
<evidence type="ECO:0008006" key="3">
    <source>
        <dbReference type="Google" id="ProtNLM"/>
    </source>
</evidence>
<gene>
    <name evidence="1" type="ORF">EYZ11_013062</name>
</gene>
<evidence type="ECO:0000313" key="2">
    <source>
        <dbReference type="Proteomes" id="UP000308092"/>
    </source>
</evidence>
<dbReference type="VEuPathDB" id="FungiDB:EYZ11_013062"/>
<dbReference type="STRING" id="1220188.A0A4S3IYP6"/>
<organism evidence="1 2">
    <name type="scientific">Aspergillus tanneri</name>
    <dbReference type="NCBI Taxonomy" id="1220188"/>
    <lineage>
        <taxon>Eukaryota</taxon>
        <taxon>Fungi</taxon>
        <taxon>Dikarya</taxon>
        <taxon>Ascomycota</taxon>
        <taxon>Pezizomycotina</taxon>
        <taxon>Eurotiomycetes</taxon>
        <taxon>Eurotiomycetidae</taxon>
        <taxon>Eurotiales</taxon>
        <taxon>Aspergillaceae</taxon>
        <taxon>Aspergillus</taxon>
        <taxon>Aspergillus subgen. Circumdati</taxon>
    </lineage>
</organism>
<sequence>MESPVLEDYFGKQWTLTIKACSERMEPYDRGIIRSFRTYQDIQEHVFAEQDEEASEAALHELAMLQPRLIDLKNFSEFFSTQLFSTLDTGIFWGLLGLLLTHDDTMRRIVQMLKKQGRNRHDFILHCRKSPAVTKEDKESSFDIFLRIVTFLADAVQLLRKAEDDLSEL</sequence>
<protein>
    <recommendedName>
        <fullName evidence="3">Fungal STAND N-terminal Goodbye domain-containing protein</fullName>
    </recommendedName>
</protein>
<name>A0A4S3IYP6_9EURO</name>
<keyword evidence="2" id="KW-1185">Reference proteome</keyword>
<dbReference type="EMBL" id="SOSA01001181">
    <property type="protein sequence ID" value="THC87493.1"/>
    <property type="molecule type" value="Genomic_DNA"/>
</dbReference>
<accession>A0A4S3IYP6</accession>
<evidence type="ECO:0000313" key="1">
    <source>
        <dbReference type="EMBL" id="THC87493.1"/>
    </source>
</evidence>
<dbReference type="AlphaFoldDB" id="A0A4S3IYP6"/>
<reference evidence="1 2" key="1">
    <citation type="submission" date="2019-03" db="EMBL/GenBank/DDBJ databases">
        <title>The genome sequence of a newly discovered highly antifungal drug resistant Aspergillus species, Aspergillus tanneri NIH 1004.</title>
        <authorList>
            <person name="Mounaud S."/>
            <person name="Singh I."/>
            <person name="Joardar V."/>
            <person name="Pakala S."/>
            <person name="Pakala S."/>
            <person name="Venepally P."/>
            <person name="Hoover J."/>
            <person name="Nierman W."/>
            <person name="Chung J."/>
            <person name="Losada L."/>
        </authorList>
    </citation>
    <scope>NUCLEOTIDE SEQUENCE [LARGE SCALE GENOMIC DNA]</scope>
    <source>
        <strain evidence="1 2">NIH1004</strain>
    </source>
</reference>
<comment type="caution">
    <text evidence="1">The sequence shown here is derived from an EMBL/GenBank/DDBJ whole genome shotgun (WGS) entry which is preliminary data.</text>
</comment>